<dbReference type="EMBL" id="UOFQ01000162">
    <property type="protein sequence ID" value="VAW89941.1"/>
    <property type="molecule type" value="Genomic_DNA"/>
</dbReference>
<dbReference type="SUPFAM" id="SSF53955">
    <property type="entry name" value="Lysozyme-like"/>
    <property type="match status" value="1"/>
</dbReference>
<sequence>MAVFDLAIGKTLAHEGGAKFTDDPTDRGGATRYGISQLAYPDLDIRNLTEQQARDIYKRDYWDRVRADEITSQAVAENIFDTSVNMGVRTGSRLAQVAVEIDPADGVIGSQSLKVLNNCNEEFFVSNYTIAKIARYAYICNRNKSQKRFLLGWINRALGAVA</sequence>
<dbReference type="Pfam" id="PF09374">
    <property type="entry name" value="PG_binding_3"/>
    <property type="match status" value="1"/>
</dbReference>
<reference evidence="3" key="1">
    <citation type="submission" date="2018-06" db="EMBL/GenBank/DDBJ databases">
        <authorList>
            <person name="Zhirakovskaya E."/>
        </authorList>
    </citation>
    <scope>NUCLEOTIDE SEQUENCE</scope>
</reference>
<protein>
    <submittedName>
        <fullName evidence="3">Uncharacterized protein</fullName>
    </submittedName>
</protein>
<proteinExistence type="predicted"/>
<dbReference type="InterPro" id="IPR023346">
    <property type="entry name" value="Lysozyme-like_dom_sf"/>
</dbReference>
<dbReference type="Gene3D" id="1.20.141.10">
    <property type="entry name" value="Chitosanase, subunit A, domain 1"/>
    <property type="match status" value="1"/>
</dbReference>
<organism evidence="3">
    <name type="scientific">hydrothermal vent metagenome</name>
    <dbReference type="NCBI Taxonomy" id="652676"/>
    <lineage>
        <taxon>unclassified sequences</taxon>
        <taxon>metagenomes</taxon>
        <taxon>ecological metagenomes</taxon>
    </lineage>
</organism>
<feature type="domain" description="Peptidoglycan binding" evidence="2">
    <location>
        <begin position="104"/>
        <end position="157"/>
    </location>
</feature>
<dbReference type="Pfam" id="PF05838">
    <property type="entry name" value="Glyco_hydro_108"/>
    <property type="match status" value="1"/>
</dbReference>
<name>A0A3B0ZEC9_9ZZZZ</name>
<dbReference type="AlphaFoldDB" id="A0A3B0ZEC9"/>
<evidence type="ECO:0000313" key="3">
    <source>
        <dbReference type="EMBL" id="VAW89941.1"/>
    </source>
</evidence>
<dbReference type="InterPro" id="IPR008565">
    <property type="entry name" value="TtsA-like_GH18_dom"/>
</dbReference>
<evidence type="ECO:0000259" key="2">
    <source>
        <dbReference type="Pfam" id="PF09374"/>
    </source>
</evidence>
<dbReference type="InterPro" id="IPR018537">
    <property type="entry name" value="Peptidoglycan-bd_3"/>
</dbReference>
<feature type="domain" description="TtsA-like Glycoside hydrolase family 108" evidence="1">
    <location>
        <begin position="10"/>
        <end position="87"/>
    </location>
</feature>
<accession>A0A3B0ZEC9</accession>
<dbReference type="CDD" id="cd13926">
    <property type="entry name" value="N-acetylmuramidase_GH108"/>
    <property type="match status" value="1"/>
</dbReference>
<evidence type="ECO:0000259" key="1">
    <source>
        <dbReference type="Pfam" id="PF05838"/>
    </source>
</evidence>
<gene>
    <name evidence="3" type="ORF">MNBD_GAMMA17-2041</name>
</gene>